<evidence type="ECO:0000313" key="2">
    <source>
        <dbReference type="Proteomes" id="UP000238169"/>
    </source>
</evidence>
<dbReference type="Proteomes" id="UP000238169">
    <property type="component" value="Unassembled WGS sequence"/>
</dbReference>
<accession>A0A2U3I5R2</accession>
<evidence type="ECO:0000313" key="1">
    <source>
        <dbReference type="EMBL" id="SPB15441.1"/>
    </source>
</evidence>
<name>A0A2U3I5R2_9BURK</name>
<sequence>MRLVDSLVSATSMEVITMIDPITTAATSTNIVHSDIFKQNAANGTNDTARKIGIRSVGTNPTASRQLRKAWPIEFETNIWHLARNAACED</sequence>
<proteinExistence type="predicted"/>
<organism evidence="1 2">
    <name type="scientific">Caballeronia novacaledonica</name>
    <dbReference type="NCBI Taxonomy" id="1544861"/>
    <lineage>
        <taxon>Bacteria</taxon>
        <taxon>Pseudomonadati</taxon>
        <taxon>Pseudomonadota</taxon>
        <taxon>Betaproteobacteria</taxon>
        <taxon>Burkholderiales</taxon>
        <taxon>Burkholderiaceae</taxon>
        <taxon>Caballeronia</taxon>
    </lineage>
</organism>
<keyword evidence="2" id="KW-1185">Reference proteome</keyword>
<dbReference type="EMBL" id="OGTP01000007">
    <property type="protein sequence ID" value="SPB15441.1"/>
    <property type="molecule type" value="Genomic_DNA"/>
</dbReference>
<protein>
    <submittedName>
        <fullName evidence="1">Uncharacterized protein</fullName>
    </submittedName>
</protein>
<gene>
    <name evidence="1" type="ORF">NOV72_02667</name>
</gene>
<reference evidence="2" key="1">
    <citation type="submission" date="2018-01" db="EMBL/GenBank/DDBJ databases">
        <authorList>
            <person name="Peeters C."/>
        </authorList>
    </citation>
    <scope>NUCLEOTIDE SEQUENCE [LARGE SCALE GENOMIC DNA]</scope>
</reference>
<dbReference type="AlphaFoldDB" id="A0A2U3I5R2"/>